<dbReference type="OMA" id="KRECKTH"/>
<dbReference type="PANTHER" id="PTHR42791:SF1">
    <property type="entry name" value="N-ACETYLTRANSFERASE DOMAIN-CONTAINING PROTEIN"/>
    <property type="match status" value="1"/>
</dbReference>
<evidence type="ECO:0000313" key="2">
    <source>
        <dbReference type="EMBL" id="EAU87941.2"/>
    </source>
</evidence>
<accession>A8NI54</accession>
<dbReference type="eggNOG" id="ENOG502RYMB">
    <property type="taxonomic scope" value="Eukaryota"/>
</dbReference>
<dbReference type="Gene3D" id="3.40.630.30">
    <property type="match status" value="1"/>
</dbReference>
<dbReference type="HOGENOM" id="CLU_069195_3_0_1"/>
<dbReference type="EMBL" id="AACS02000010">
    <property type="protein sequence ID" value="EAU87941.2"/>
    <property type="molecule type" value="Genomic_DNA"/>
</dbReference>
<dbReference type="RefSeq" id="XP_001833911.2">
    <property type="nucleotide sequence ID" value="XM_001833859.2"/>
</dbReference>
<dbReference type="STRING" id="240176.A8NI54"/>
<feature type="compositionally biased region" description="Low complexity" evidence="1">
    <location>
        <begin position="1"/>
        <end position="23"/>
    </location>
</feature>
<dbReference type="SUPFAM" id="SSF55729">
    <property type="entry name" value="Acyl-CoA N-acyltransferases (Nat)"/>
    <property type="match status" value="1"/>
</dbReference>
<dbReference type="InParanoid" id="A8NI54"/>
<dbReference type="Proteomes" id="UP000001861">
    <property type="component" value="Unassembled WGS sequence"/>
</dbReference>
<dbReference type="InterPro" id="IPR052523">
    <property type="entry name" value="Trichothecene_AcTrans"/>
</dbReference>
<keyword evidence="3" id="KW-1185">Reference proteome</keyword>
<name>A8NI54_COPC7</name>
<evidence type="ECO:0000256" key="1">
    <source>
        <dbReference type="SAM" id="MobiDB-lite"/>
    </source>
</evidence>
<sequence>MATVHATTTETSTTSTSKLTAHTNPQGGTSTQIEGKTNSDDAKPYVRLAEPEDFDQVVEVAHNAFVHDPMELYVSGVKEITEDGLFEKDSNNLRTWLSFLLKMCVAVGGRVTVVVDASLPKIKGRERVCAAAYWLPPNKRPSALQISILLKSGIWEAYRGWGVKGIYRACIEYLTVCDKTMKKAYRARGLRTPVADSWYLLHMMTDPKFQGRGYMSMVIREAFSHAPDAMFTLEASTPKSRDRYAHLGYEIAAPFVIGRGKVGANGLPAKGKEATGVEGHAMLKSMSICFGSLRLAWMLNAPVVVVVPVEPKES</sequence>
<evidence type="ECO:0008006" key="4">
    <source>
        <dbReference type="Google" id="ProtNLM"/>
    </source>
</evidence>
<feature type="region of interest" description="Disordered" evidence="1">
    <location>
        <begin position="1"/>
        <end position="39"/>
    </location>
</feature>
<dbReference type="VEuPathDB" id="FungiDB:CC1G_01588"/>
<dbReference type="PANTHER" id="PTHR42791">
    <property type="entry name" value="GNAT FAMILY ACETYLTRANSFERASE"/>
    <property type="match status" value="1"/>
</dbReference>
<dbReference type="GeneID" id="6010415"/>
<dbReference type="OrthoDB" id="544277at2759"/>
<dbReference type="InterPro" id="IPR016181">
    <property type="entry name" value="Acyl_CoA_acyltransferase"/>
</dbReference>
<proteinExistence type="predicted"/>
<evidence type="ECO:0000313" key="3">
    <source>
        <dbReference type="Proteomes" id="UP000001861"/>
    </source>
</evidence>
<gene>
    <name evidence="2" type="ORF">CC1G_01588</name>
</gene>
<comment type="caution">
    <text evidence="2">The sequence shown here is derived from an EMBL/GenBank/DDBJ whole genome shotgun (WGS) entry which is preliminary data.</text>
</comment>
<dbReference type="CDD" id="cd04301">
    <property type="entry name" value="NAT_SF"/>
    <property type="match status" value="1"/>
</dbReference>
<dbReference type="KEGG" id="cci:CC1G_01588"/>
<dbReference type="AlphaFoldDB" id="A8NI54"/>
<feature type="compositionally biased region" description="Polar residues" evidence="1">
    <location>
        <begin position="24"/>
        <end position="36"/>
    </location>
</feature>
<organism evidence="2 3">
    <name type="scientific">Coprinopsis cinerea (strain Okayama-7 / 130 / ATCC MYA-4618 / FGSC 9003)</name>
    <name type="common">Inky cap fungus</name>
    <name type="synonym">Hormographiella aspergillata</name>
    <dbReference type="NCBI Taxonomy" id="240176"/>
    <lineage>
        <taxon>Eukaryota</taxon>
        <taxon>Fungi</taxon>
        <taxon>Dikarya</taxon>
        <taxon>Basidiomycota</taxon>
        <taxon>Agaricomycotina</taxon>
        <taxon>Agaricomycetes</taxon>
        <taxon>Agaricomycetidae</taxon>
        <taxon>Agaricales</taxon>
        <taxon>Agaricineae</taxon>
        <taxon>Psathyrellaceae</taxon>
        <taxon>Coprinopsis</taxon>
    </lineage>
</organism>
<protein>
    <recommendedName>
        <fullName evidence="4">N-acetyltransferase domain-containing protein</fullName>
    </recommendedName>
</protein>
<reference evidence="2 3" key="1">
    <citation type="journal article" date="2010" name="Proc. Natl. Acad. Sci. U.S.A.">
        <title>Insights into evolution of multicellular fungi from the assembled chromosomes of the mushroom Coprinopsis cinerea (Coprinus cinereus).</title>
        <authorList>
            <person name="Stajich J.E."/>
            <person name="Wilke S.K."/>
            <person name="Ahren D."/>
            <person name="Au C.H."/>
            <person name="Birren B.W."/>
            <person name="Borodovsky M."/>
            <person name="Burns C."/>
            <person name="Canback B."/>
            <person name="Casselton L.A."/>
            <person name="Cheng C.K."/>
            <person name="Deng J."/>
            <person name="Dietrich F.S."/>
            <person name="Fargo D.C."/>
            <person name="Farman M.L."/>
            <person name="Gathman A.C."/>
            <person name="Goldberg J."/>
            <person name="Guigo R."/>
            <person name="Hoegger P.J."/>
            <person name="Hooker J.B."/>
            <person name="Huggins A."/>
            <person name="James T.Y."/>
            <person name="Kamada T."/>
            <person name="Kilaru S."/>
            <person name="Kodira C."/>
            <person name="Kues U."/>
            <person name="Kupfer D."/>
            <person name="Kwan H.S."/>
            <person name="Lomsadze A."/>
            <person name="Li W."/>
            <person name="Lilly W.W."/>
            <person name="Ma L.J."/>
            <person name="Mackey A.J."/>
            <person name="Manning G."/>
            <person name="Martin F."/>
            <person name="Muraguchi H."/>
            <person name="Natvig D.O."/>
            <person name="Palmerini H."/>
            <person name="Ramesh M.A."/>
            <person name="Rehmeyer C.J."/>
            <person name="Roe B.A."/>
            <person name="Shenoy N."/>
            <person name="Stanke M."/>
            <person name="Ter-Hovhannisyan V."/>
            <person name="Tunlid A."/>
            <person name="Velagapudi R."/>
            <person name="Vision T.J."/>
            <person name="Zeng Q."/>
            <person name="Zolan M.E."/>
            <person name="Pukkila P.J."/>
        </authorList>
    </citation>
    <scope>NUCLEOTIDE SEQUENCE [LARGE SCALE GENOMIC DNA]</scope>
    <source>
        <strain evidence="3">Okayama-7 / 130 / ATCC MYA-4618 / FGSC 9003</strain>
    </source>
</reference>